<dbReference type="EC" id="6.2.1.3" evidence="7"/>
<comment type="caution">
    <text evidence="7">The sequence shown here is derived from an EMBL/GenBank/DDBJ whole genome shotgun (WGS) entry which is preliminary data.</text>
</comment>
<dbReference type="PATRIC" id="fig|909613.9.peg.2487"/>
<dbReference type="GO" id="GO:0071766">
    <property type="term" value="P:Actinobacterium-type cell wall biogenesis"/>
    <property type="evidence" value="ECO:0007669"/>
    <property type="project" value="UniProtKB-ARBA"/>
</dbReference>
<evidence type="ECO:0000256" key="1">
    <source>
        <dbReference type="ARBA" id="ARBA00006432"/>
    </source>
</evidence>
<sequence length="586" mass="63218">MAGPVVGNDSLATLLAWWAQEHGDEVAITYLDYRFSVDGVATSLTWSEFDTKVSAVAAEVQAHTAEGDRVVILARQSTEYVVALLAAMRAGRIAVPLFQPDLPGHADRLAAVLADCSPTLALTLDDQRELLDSYFAEKGIGVAHVTSIDTVPDSRAADYAPFVPEPDAVSYLQYTSGSTRIPAGVMITNRNVVTNARQNTECYMTDEDDYGTLVSWLPLFHDMGLVLAVAVPMWSGRPVVMMDPIAFLERPIRWVAAMANAEGATTAAPNFAYAYAASRVSDREKAFLDLSDVVSLVDGSEPISMKSINRFADAFAECGLPRTAHRPSMGMAEAVVLISSGTPGELPKAVTFDREALTRGLAVVATAQTPSTTELVSCGRAFDQQLRIVDPESGKLLDEGVVGELWLSGVNIAQGYWNRPEQTAESFGQTLEDDGFDGSGVDGRGWFRTGDLGVLHEGDLYITGRMKDLIIVDGRNHYPQDIEATVEQAHPAVRKHSLVAFSVFDGQSEQVMVMVERSKVVEAADLDRDEVTSAVKAAVSHHHGLSLHDVLIVEPGGVPRTSSGKVSRAVCRKRWAEGTLKDGRPA</sequence>
<organism evidence="7 8">
    <name type="scientific">Actinokineospora spheciospongiae</name>
    <dbReference type="NCBI Taxonomy" id="909613"/>
    <lineage>
        <taxon>Bacteria</taxon>
        <taxon>Bacillati</taxon>
        <taxon>Actinomycetota</taxon>
        <taxon>Actinomycetes</taxon>
        <taxon>Pseudonocardiales</taxon>
        <taxon>Pseudonocardiaceae</taxon>
        <taxon>Actinokineospora</taxon>
    </lineage>
</organism>
<evidence type="ECO:0000256" key="3">
    <source>
        <dbReference type="ARBA" id="ARBA00022832"/>
    </source>
</evidence>
<dbReference type="GO" id="GO:0005886">
    <property type="term" value="C:plasma membrane"/>
    <property type="evidence" value="ECO:0007669"/>
    <property type="project" value="TreeGrafter"/>
</dbReference>
<dbReference type="AlphaFoldDB" id="W7J891"/>
<dbReference type="InterPro" id="IPR000873">
    <property type="entry name" value="AMP-dep_synth/lig_dom"/>
</dbReference>
<evidence type="ECO:0000259" key="5">
    <source>
        <dbReference type="Pfam" id="PF00501"/>
    </source>
</evidence>
<name>W7J891_9PSEU</name>
<dbReference type="SUPFAM" id="SSF56801">
    <property type="entry name" value="Acetyl-CoA synthetase-like"/>
    <property type="match status" value="1"/>
</dbReference>
<evidence type="ECO:0000259" key="6">
    <source>
        <dbReference type="Pfam" id="PF23024"/>
    </source>
</evidence>
<dbReference type="GO" id="GO:0006633">
    <property type="term" value="P:fatty acid biosynthetic process"/>
    <property type="evidence" value="ECO:0007669"/>
    <property type="project" value="TreeGrafter"/>
</dbReference>
<accession>W7J891</accession>
<evidence type="ECO:0000256" key="4">
    <source>
        <dbReference type="ARBA" id="ARBA00023098"/>
    </source>
</evidence>
<dbReference type="Proteomes" id="UP000019277">
    <property type="component" value="Unassembled WGS sequence"/>
</dbReference>
<dbReference type="eggNOG" id="COG0318">
    <property type="taxonomic scope" value="Bacteria"/>
</dbReference>
<comment type="similarity">
    <text evidence="1">Belongs to the ATP-dependent AMP-binding enzyme family.</text>
</comment>
<dbReference type="Gene3D" id="3.40.50.12780">
    <property type="entry name" value="N-terminal domain of ligase-like"/>
    <property type="match status" value="1"/>
</dbReference>
<proteinExistence type="inferred from homology"/>
<dbReference type="Pfam" id="PF23024">
    <property type="entry name" value="AMP-dom_DIP2-like"/>
    <property type="match status" value="1"/>
</dbReference>
<keyword evidence="4" id="KW-0443">Lipid metabolism</keyword>
<dbReference type="InterPro" id="IPR042099">
    <property type="entry name" value="ANL_N_sf"/>
</dbReference>
<dbReference type="PANTHER" id="PTHR22754:SF32">
    <property type="entry name" value="DISCO-INTERACTING PROTEIN 2"/>
    <property type="match status" value="1"/>
</dbReference>
<reference evidence="7 8" key="1">
    <citation type="journal article" date="2014" name="Genome Announc.">
        <title>Draft Genome Sequence of the Antitrypanosomally Active Sponge-Associated Bacterium Actinokineospora sp. Strain EG49.</title>
        <authorList>
            <person name="Harjes J."/>
            <person name="Ryu T."/>
            <person name="Abdelmohsen U.R."/>
            <person name="Moitinho-Silva L."/>
            <person name="Horn H."/>
            <person name="Ravasi T."/>
            <person name="Hentschel U."/>
        </authorList>
    </citation>
    <scope>NUCLEOTIDE SEQUENCE [LARGE SCALE GENOMIC DNA]</scope>
    <source>
        <strain evidence="7 8">EG49</strain>
    </source>
</reference>
<feature type="domain" description="AMP-dependent synthetase/ligase" evidence="5">
    <location>
        <begin position="16"/>
        <end position="417"/>
    </location>
</feature>
<dbReference type="InterPro" id="IPR045851">
    <property type="entry name" value="AMP-bd_C_sf"/>
</dbReference>
<dbReference type="InterPro" id="IPR040097">
    <property type="entry name" value="FAAL/FAAC"/>
</dbReference>
<feature type="domain" description="AMP-binding enzyme C-terminal" evidence="6">
    <location>
        <begin position="468"/>
        <end position="581"/>
    </location>
</feature>
<keyword evidence="2 7" id="KW-0436">Ligase</keyword>
<evidence type="ECO:0000313" key="7">
    <source>
        <dbReference type="EMBL" id="EWC62234.1"/>
    </source>
</evidence>
<dbReference type="GO" id="GO:0004467">
    <property type="term" value="F:long-chain fatty acid-CoA ligase activity"/>
    <property type="evidence" value="ECO:0007669"/>
    <property type="project" value="UniProtKB-EC"/>
</dbReference>
<evidence type="ECO:0000313" key="8">
    <source>
        <dbReference type="Proteomes" id="UP000019277"/>
    </source>
</evidence>
<dbReference type="Pfam" id="PF00501">
    <property type="entry name" value="AMP-binding"/>
    <property type="match status" value="1"/>
</dbReference>
<dbReference type="FunFam" id="3.40.50.12780:FF:000013">
    <property type="entry name" value="Long-chain-fatty-acid--AMP ligase FadD32"/>
    <property type="match status" value="1"/>
</dbReference>
<dbReference type="InterPro" id="IPR025110">
    <property type="entry name" value="AMP-bd_C"/>
</dbReference>
<dbReference type="STRING" id="909613.UO65_2483"/>
<dbReference type="GO" id="GO:0070566">
    <property type="term" value="F:adenylyltransferase activity"/>
    <property type="evidence" value="ECO:0007669"/>
    <property type="project" value="TreeGrafter"/>
</dbReference>
<evidence type="ECO:0000256" key="2">
    <source>
        <dbReference type="ARBA" id="ARBA00022598"/>
    </source>
</evidence>
<keyword evidence="8" id="KW-1185">Reference proteome</keyword>
<dbReference type="Gene3D" id="3.30.300.30">
    <property type="match status" value="1"/>
</dbReference>
<dbReference type="CDD" id="cd05931">
    <property type="entry name" value="FAAL"/>
    <property type="match status" value="1"/>
</dbReference>
<gene>
    <name evidence="7" type="ORF">UO65_2483</name>
</gene>
<keyword evidence="3" id="KW-0276">Fatty acid metabolism</keyword>
<protein>
    <submittedName>
        <fullName evidence="7">Long-chain-fatty-acid--CoA ligase</fullName>
        <ecNumber evidence="7">6.2.1.3</ecNumber>
    </submittedName>
</protein>
<dbReference type="PANTHER" id="PTHR22754">
    <property type="entry name" value="DISCO-INTERACTING PROTEIN 2 DIP2 -RELATED"/>
    <property type="match status" value="1"/>
</dbReference>
<dbReference type="EMBL" id="AYXG01000084">
    <property type="protein sequence ID" value="EWC62234.1"/>
    <property type="molecule type" value="Genomic_DNA"/>
</dbReference>